<reference evidence="4" key="3">
    <citation type="submission" date="2025-04" db="UniProtKB">
        <authorList>
            <consortium name="RefSeq"/>
        </authorList>
    </citation>
    <scope>IDENTIFICATION</scope>
    <source>
        <strain evidence="4">CBS 304.34</strain>
    </source>
</reference>
<keyword evidence="3" id="KW-1185">Reference proteome</keyword>
<dbReference type="GeneID" id="54469005"/>
<feature type="region of interest" description="Disordered" evidence="1">
    <location>
        <begin position="652"/>
        <end position="703"/>
    </location>
</feature>
<sequence>MSDLPWKFSGAGDPNKPELLSKALKNIHPGRPATWGGIFQSERADENRIYNEFKTHTIPDIPNNTRVVAVLGISPLGIANPGKRDVDAWMLSDFFAFWNVLHGLTKDQTWLHCLDLQKLVEKHTQFLHGNPYKNDRKVVLDSQILKNATSASELHPPKSVEPKLLKASFEKALRKEALAAQKANQPLLILIFTHGILTQGVNIGISEEQRARLINMAPVPLQLGHNKELDERHFTIVDFRNALKNIMIDITLITNACYSGGWACNMSRAGGITALTAAGPRGRSKAWRYSESLGRACGSMFASAVIEKLTRHPVTEKPLVNDENEDALTEEQFETYQAFTRSTYQLLLNEIDRRGYEHGFVFTAQDDDWEETWGKRTGIPMADFKNRWDSLETWPKDQYLHPGGPQNRDPNVSEELRQEYLSLEAEEAAQQFRDKKKPPRTPFEPSGGLLGKRKASSQYGGSTEALCTTVKELSIRYLKGHPHIEDSPEGGYHAVLRDIINGDENDLKTLEAAREFLQFRYQQMEAADRYVEMMALNKPYDQTCVDFDPHNLQFKVQHHCSEFWDIICARLNALFPPPHSRSQGRNFSKPILYLIAVFAFNKLSPEEAKFAIEKVANSATEEVEALKEVVKTDPEVRSKRRKMMEIFKVPLGAISPNKRSRANTLEEKKPDQKSSHSRGHSFDSGGHSRGESSGGGKKNLQSE</sequence>
<feature type="region of interest" description="Disordered" evidence="1">
    <location>
        <begin position="427"/>
        <end position="457"/>
    </location>
</feature>
<evidence type="ECO:0000313" key="3">
    <source>
        <dbReference type="Proteomes" id="UP000504636"/>
    </source>
</evidence>
<dbReference type="Proteomes" id="UP000504636">
    <property type="component" value="Unplaced"/>
</dbReference>
<name>A0A6A6YJL8_9PEZI</name>
<reference evidence="4" key="2">
    <citation type="submission" date="2020-04" db="EMBL/GenBank/DDBJ databases">
        <authorList>
            <consortium name="NCBI Genome Project"/>
        </authorList>
    </citation>
    <scope>NUCLEOTIDE SEQUENCE</scope>
    <source>
        <strain evidence="4">CBS 304.34</strain>
    </source>
</reference>
<dbReference type="AlphaFoldDB" id="A0A6A6YJL8"/>
<evidence type="ECO:0000313" key="4">
    <source>
        <dbReference type="RefSeq" id="XP_033575712.1"/>
    </source>
</evidence>
<reference evidence="2 4" key="1">
    <citation type="journal article" date="2020" name="Stud. Mycol.">
        <title>101 Dothideomycetes genomes: a test case for predicting lifestyles and emergence of pathogens.</title>
        <authorList>
            <person name="Haridas S."/>
            <person name="Albert R."/>
            <person name="Binder M."/>
            <person name="Bloem J."/>
            <person name="Labutti K."/>
            <person name="Salamov A."/>
            <person name="Andreopoulos B."/>
            <person name="Baker S."/>
            <person name="Barry K."/>
            <person name="Bills G."/>
            <person name="Bluhm B."/>
            <person name="Cannon C."/>
            <person name="Castanera R."/>
            <person name="Culley D."/>
            <person name="Daum C."/>
            <person name="Ezra D."/>
            <person name="Gonzalez J."/>
            <person name="Henrissat B."/>
            <person name="Kuo A."/>
            <person name="Liang C."/>
            <person name="Lipzen A."/>
            <person name="Lutzoni F."/>
            <person name="Magnuson J."/>
            <person name="Mondo S."/>
            <person name="Nolan M."/>
            <person name="Ohm R."/>
            <person name="Pangilinan J."/>
            <person name="Park H.-J."/>
            <person name="Ramirez L."/>
            <person name="Alfaro M."/>
            <person name="Sun H."/>
            <person name="Tritt A."/>
            <person name="Yoshinaga Y."/>
            <person name="Zwiers L.-H."/>
            <person name="Turgeon B."/>
            <person name="Goodwin S."/>
            <person name="Spatafora J."/>
            <person name="Crous P."/>
            <person name="Grigoriev I."/>
        </authorList>
    </citation>
    <scope>NUCLEOTIDE SEQUENCE</scope>
    <source>
        <strain evidence="2 4">CBS 304.34</strain>
    </source>
</reference>
<feature type="compositionally biased region" description="Basic and acidic residues" evidence="1">
    <location>
        <begin position="664"/>
        <end position="674"/>
    </location>
</feature>
<evidence type="ECO:0000313" key="2">
    <source>
        <dbReference type="EMBL" id="KAF2808748.1"/>
    </source>
</evidence>
<gene>
    <name evidence="2 4" type="ORF">BDZ99DRAFT_571644</name>
</gene>
<dbReference type="RefSeq" id="XP_033575712.1">
    <property type="nucleotide sequence ID" value="XM_033728112.1"/>
</dbReference>
<evidence type="ECO:0000256" key="1">
    <source>
        <dbReference type="SAM" id="MobiDB-lite"/>
    </source>
</evidence>
<organism evidence="2">
    <name type="scientific">Mytilinidion resinicola</name>
    <dbReference type="NCBI Taxonomy" id="574789"/>
    <lineage>
        <taxon>Eukaryota</taxon>
        <taxon>Fungi</taxon>
        <taxon>Dikarya</taxon>
        <taxon>Ascomycota</taxon>
        <taxon>Pezizomycotina</taxon>
        <taxon>Dothideomycetes</taxon>
        <taxon>Pleosporomycetidae</taxon>
        <taxon>Mytilinidiales</taxon>
        <taxon>Mytilinidiaceae</taxon>
        <taxon>Mytilinidion</taxon>
    </lineage>
</organism>
<dbReference type="OrthoDB" id="3794541at2759"/>
<dbReference type="EMBL" id="MU003702">
    <property type="protein sequence ID" value="KAF2808748.1"/>
    <property type="molecule type" value="Genomic_DNA"/>
</dbReference>
<protein>
    <submittedName>
        <fullName evidence="2 4">Uncharacterized protein</fullName>
    </submittedName>
</protein>
<accession>A0A6A6YJL8</accession>
<proteinExistence type="predicted"/>